<evidence type="ECO:0000313" key="3">
    <source>
        <dbReference type="Proteomes" id="UP000721236"/>
    </source>
</evidence>
<evidence type="ECO:0000313" key="2">
    <source>
        <dbReference type="EMBL" id="CAG9172683.1"/>
    </source>
</evidence>
<keyword evidence="3" id="KW-1185">Reference proteome</keyword>
<reference evidence="2 3" key="1">
    <citation type="submission" date="2021-08" db="EMBL/GenBank/DDBJ databases">
        <authorList>
            <person name="Peeters C."/>
        </authorList>
    </citation>
    <scope>NUCLEOTIDE SEQUENCE [LARGE SCALE GENOMIC DNA]</scope>
    <source>
        <strain evidence="2 3">LMG 21510</strain>
    </source>
</reference>
<name>A0ABM8WYN1_9BURK</name>
<dbReference type="Pfam" id="PF12680">
    <property type="entry name" value="SnoaL_2"/>
    <property type="match status" value="1"/>
</dbReference>
<comment type="caution">
    <text evidence="2">The sequence shown here is derived from an EMBL/GenBank/DDBJ whole genome shotgun (WGS) entry which is preliminary data.</text>
</comment>
<dbReference type="SUPFAM" id="SSF54427">
    <property type="entry name" value="NTF2-like"/>
    <property type="match status" value="1"/>
</dbReference>
<dbReference type="PANTHER" id="PTHR41252">
    <property type="entry name" value="BLR2505 PROTEIN"/>
    <property type="match status" value="1"/>
</dbReference>
<dbReference type="RefSeq" id="WP_224041530.1">
    <property type="nucleotide sequence ID" value="NZ_CAJZAH010000002.1"/>
</dbReference>
<organism evidence="2 3">
    <name type="scientific">Cupriavidus respiraculi</name>
    <dbReference type="NCBI Taxonomy" id="195930"/>
    <lineage>
        <taxon>Bacteria</taxon>
        <taxon>Pseudomonadati</taxon>
        <taxon>Pseudomonadota</taxon>
        <taxon>Betaproteobacteria</taxon>
        <taxon>Burkholderiales</taxon>
        <taxon>Burkholderiaceae</taxon>
        <taxon>Cupriavidus</taxon>
    </lineage>
</organism>
<gene>
    <name evidence="2" type="ORF">LMG21510_02041</name>
</gene>
<dbReference type="Gene3D" id="3.10.450.50">
    <property type="match status" value="1"/>
</dbReference>
<evidence type="ECO:0000259" key="1">
    <source>
        <dbReference type="Pfam" id="PF12680"/>
    </source>
</evidence>
<dbReference type="InterPro" id="IPR037401">
    <property type="entry name" value="SnoaL-like"/>
</dbReference>
<sequence length="117" mass="13054">MSELNKSVLRKANAAVTAGDIEGFLSYCAEDIVWTTVGAETLSGKEAVRKWMVEAYVQPPKFTVDRLIAEEEFVAALGHIMSKDETGKPVTYSYCDVWRFKDGRMVELKAYVIPVGE</sequence>
<accession>A0ABM8WYN1</accession>
<dbReference type="PANTHER" id="PTHR41252:SF1">
    <property type="entry name" value="BLR2505 PROTEIN"/>
    <property type="match status" value="1"/>
</dbReference>
<feature type="domain" description="SnoaL-like" evidence="1">
    <location>
        <begin position="10"/>
        <end position="107"/>
    </location>
</feature>
<proteinExistence type="predicted"/>
<dbReference type="Proteomes" id="UP000721236">
    <property type="component" value="Unassembled WGS sequence"/>
</dbReference>
<dbReference type="InterPro" id="IPR032710">
    <property type="entry name" value="NTF2-like_dom_sf"/>
</dbReference>
<protein>
    <recommendedName>
        <fullName evidence="1">SnoaL-like domain-containing protein</fullName>
    </recommendedName>
</protein>
<dbReference type="EMBL" id="CAJZAH010000002">
    <property type="protein sequence ID" value="CAG9172683.1"/>
    <property type="molecule type" value="Genomic_DNA"/>
</dbReference>